<sequence>MTFYRGGVLNSFFSLFRKPLNIVFCTHQINTVASVYCRLRQLCSKGIDKKNLKLGGHGKIVEIDKSLYAKDLRRPQVWTFGLAKRKNQEENGKIYFEVLPGTTIMSDFWTAYNNNDNLAHLGEFCNINHSYNFLDPKTGACTNRIERLWNSSKHRFKDMRGTKRSEKQSYLDESQKLNSR</sequence>
<feature type="domain" description="ISXO2-like transposase" evidence="2">
    <location>
        <begin position="53"/>
        <end position="175"/>
    </location>
</feature>
<organism evidence="3 4">
    <name type="scientific">Brachionus plicatilis</name>
    <name type="common">Marine rotifer</name>
    <name type="synonym">Brachionus muelleri</name>
    <dbReference type="NCBI Taxonomy" id="10195"/>
    <lineage>
        <taxon>Eukaryota</taxon>
        <taxon>Metazoa</taxon>
        <taxon>Spiralia</taxon>
        <taxon>Gnathifera</taxon>
        <taxon>Rotifera</taxon>
        <taxon>Eurotatoria</taxon>
        <taxon>Monogononta</taxon>
        <taxon>Pseudotrocha</taxon>
        <taxon>Ploima</taxon>
        <taxon>Brachionidae</taxon>
        <taxon>Brachionus</taxon>
    </lineage>
</organism>
<comment type="caution">
    <text evidence="3">The sequence shown here is derived from an EMBL/GenBank/DDBJ whole genome shotgun (WGS) entry which is preliminary data.</text>
</comment>
<reference evidence="3 4" key="1">
    <citation type="journal article" date="2018" name="Sci. Rep.">
        <title>Genomic signatures of local adaptation to the degree of environmental predictability in rotifers.</title>
        <authorList>
            <person name="Franch-Gras L."/>
            <person name="Hahn C."/>
            <person name="Garcia-Roger E.M."/>
            <person name="Carmona M.J."/>
            <person name="Serra M."/>
            <person name="Gomez A."/>
        </authorList>
    </citation>
    <scope>NUCLEOTIDE SEQUENCE [LARGE SCALE GENOMIC DNA]</scope>
    <source>
        <strain evidence="3">HYR1</strain>
    </source>
</reference>
<evidence type="ECO:0000313" key="4">
    <source>
        <dbReference type="Proteomes" id="UP000276133"/>
    </source>
</evidence>
<dbReference type="Proteomes" id="UP000276133">
    <property type="component" value="Unassembled WGS sequence"/>
</dbReference>
<name>A0A3M7RXE6_BRAPC</name>
<dbReference type="PANTHER" id="PTHR47163:SF2">
    <property type="entry name" value="SI:DKEY-17M8.2"/>
    <property type="match status" value="1"/>
</dbReference>
<evidence type="ECO:0000259" key="2">
    <source>
        <dbReference type="SMART" id="SM01126"/>
    </source>
</evidence>
<keyword evidence="4" id="KW-1185">Reference proteome</keyword>
<evidence type="ECO:0000256" key="1">
    <source>
        <dbReference type="SAM" id="MobiDB-lite"/>
    </source>
</evidence>
<dbReference type="EMBL" id="REGN01002447">
    <property type="protein sequence ID" value="RNA28025.1"/>
    <property type="molecule type" value="Genomic_DNA"/>
</dbReference>
<dbReference type="InterPro" id="IPR024445">
    <property type="entry name" value="Tnp_ISXO2-like"/>
</dbReference>
<proteinExistence type="predicted"/>
<evidence type="ECO:0000313" key="3">
    <source>
        <dbReference type="EMBL" id="RNA28025.1"/>
    </source>
</evidence>
<protein>
    <submittedName>
        <fullName evidence="3">ISXO2-like domain-containing</fullName>
    </submittedName>
</protein>
<gene>
    <name evidence="3" type="ORF">BpHYR1_008397</name>
</gene>
<dbReference type="PANTHER" id="PTHR47163">
    <property type="entry name" value="DDE_TNP_IS1595 DOMAIN-CONTAINING PROTEIN"/>
    <property type="match status" value="1"/>
</dbReference>
<dbReference type="SMART" id="SM01126">
    <property type="entry name" value="DDE_Tnp_IS1595"/>
    <property type="match status" value="1"/>
</dbReference>
<feature type="region of interest" description="Disordered" evidence="1">
    <location>
        <begin position="157"/>
        <end position="180"/>
    </location>
</feature>
<accession>A0A3M7RXE6</accession>
<feature type="compositionally biased region" description="Basic and acidic residues" evidence="1">
    <location>
        <begin position="158"/>
        <end position="180"/>
    </location>
</feature>
<dbReference type="AlphaFoldDB" id="A0A3M7RXE6"/>
<dbReference type="InterPro" id="IPR053164">
    <property type="entry name" value="IS1016-like_transposase"/>
</dbReference>
<dbReference type="OrthoDB" id="6579350at2759"/>